<reference evidence="7 8" key="2">
    <citation type="submission" date="2018-12" db="EMBL/GenBank/DDBJ databases">
        <title>Nakamurella antarcticus sp. nov., isolated from Antarctica South Shetland Islands soil.</title>
        <authorList>
            <person name="Peng F."/>
        </authorList>
    </citation>
    <scope>NUCLEOTIDE SEQUENCE [LARGE SCALE GENOMIC DNA]</scope>
    <source>
        <strain evidence="7 8">S14-144</strain>
    </source>
</reference>
<dbReference type="Proteomes" id="UP000268084">
    <property type="component" value="Chromosome"/>
</dbReference>
<feature type="transmembrane region" description="Helical" evidence="6">
    <location>
        <begin position="217"/>
        <end position="238"/>
    </location>
</feature>
<dbReference type="GO" id="GO:0005886">
    <property type="term" value="C:plasma membrane"/>
    <property type="evidence" value="ECO:0007669"/>
    <property type="project" value="TreeGrafter"/>
</dbReference>
<dbReference type="OrthoDB" id="3212530at2"/>
<evidence type="ECO:0000256" key="4">
    <source>
        <dbReference type="ARBA" id="ARBA00022989"/>
    </source>
</evidence>
<gene>
    <name evidence="7" type="ORF">EH165_04930</name>
</gene>
<evidence type="ECO:0000256" key="5">
    <source>
        <dbReference type="ARBA" id="ARBA00023136"/>
    </source>
</evidence>
<comment type="similarity">
    <text evidence="2">Belongs to the UPF0014 family.</text>
</comment>
<dbReference type="PANTHER" id="PTHR30028">
    <property type="entry name" value="UPF0014 INNER MEMBRANE PROTEIN YBBM-RELATED"/>
    <property type="match status" value="1"/>
</dbReference>
<dbReference type="KEGG" id="nak:EH165_04930"/>
<sequence>MSDSNVHLGPLLIALLVIFTAAAALLVHLTLLTKGSEIVIAAVRATVQLAAVSLVIAWVLKSMLWTLVFVASMIVIAAGTSAGRVSRNYRPRAWWTLAPIALAVIPVVALILLSTAVPFKPLGVLPVAGIIIGGAMTVTSLTGKRATEELHARKGEYEAALSLGLTRRDAVHLVAKPAAALALLPILDQTRTVGLVTLPGAFVGVLLAGASPVQAGAAQLLVLISLLLVSSLASVITVELVAAGRIAGPDGPVPE</sequence>
<dbReference type="EMBL" id="CP034170">
    <property type="protein sequence ID" value="AZI57595.1"/>
    <property type="molecule type" value="Genomic_DNA"/>
</dbReference>
<feature type="transmembrane region" description="Helical" evidence="6">
    <location>
        <begin position="38"/>
        <end position="58"/>
    </location>
</feature>
<dbReference type="AlphaFoldDB" id="A0A3G8ZL88"/>
<dbReference type="PANTHER" id="PTHR30028:SF0">
    <property type="entry name" value="PROTEIN ALUMINUM SENSITIVE 3"/>
    <property type="match status" value="1"/>
</dbReference>
<keyword evidence="3 6" id="KW-0812">Transmembrane</keyword>
<keyword evidence="4 6" id="KW-1133">Transmembrane helix</keyword>
<feature type="transmembrane region" description="Helical" evidence="6">
    <location>
        <begin position="12"/>
        <end position="31"/>
    </location>
</feature>
<keyword evidence="5 6" id="KW-0472">Membrane</keyword>
<feature type="transmembrane region" description="Helical" evidence="6">
    <location>
        <begin position="193"/>
        <end position="211"/>
    </location>
</feature>
<feature type="transmembrane region" description="Helical" evidence="6">
    <location>
        <begin position="123"/>
        <end position="143"/>
    </location>
</feature>
<proteinExistence type="inferred from homology"/>
<feature type="transmembrane region" description="Helical" evidence="6">
    <location>
        <begin position="64"/>
        <end position="82"/>
    </location>
</feature>
<evidence type="ECO:0000313" key="7">
    <source>
        <dbReference type="EMBL" id="AZI57595.1"/>
    </source>
</evidence>
<name>A0A3G8ZL88_9ACTN</name>
<evidence type="ECO:0000256" key="1">
    <source>
        <dbReference type="ARBA" id="ARBA00004141"/>
    </source>
</evidence>
<protein>
    <submittedName>
        <fullName evidence="7">ABC transporter permease</fullName>
    </submittedName>
</protein>
<evidence type="ECO:0000313" key="8">
    <source>
        <dbReference type="Proteomes" id="UP000268084"/>
    </source>
</evidence>
<reference evidence="7 8" key="1">
    <citation type="submission" date="2018-11" db="EMBL/GenBank/DDBJ databases">
        <authorList>
            <person name="Da X."/>
        </authorList>
    </citation>
    <scope>NUCLEOTIDE SEQUENCE [LARGE SCALE GENOMIC DNA]</scope>
    <source>
        <strain evidence="7 8">S14-144</strain>
    </source>
</reference>
<comment type="subcellular location">
    <subcellularLocation>
        <location evidence="1">Membrane</location>
        <topology evidence="1">Multi-pass membrane protein</topology>
    </subcellularLocation>
</comment>
<evidence type="ECO:0000256" key="6">
    <source>
        <dbReference type="SAM" id="Phobius"/>
    </source>
</evidence>
<dbReference type="Pfam" id="PF03649">
    <property type="entry name" value="UPF0014"/>
    <property type="match status" value="1"/>
</dbReference>
<evidence type="ECO:0000256" key="3">
    <source>
        <dbReference type="ARBA" id="ARBA00022692"/>
    </source>
</evidence>
<accession>A0A3G8ZL88</accession>
<feature type="transmembrane region" description="Helical" evidence="6">
    <location>
        <begin position="94"/>
        <end position="117"/>
    </location>
</feature>
<keyword evidence="8" id="KW-1185">Reference proteome</keyword>
<evidence type="ECO:0000256" key="2">
    <source>
        <dbReference type="ARBA" id="ARBA00005268"/>
    </source>
</evidence>
<dbReference type="RefSeq" id="WP_124798280.1">
    <property type="nucleotide sequence ID" value="NZ_CP034170.1"/>
</dbReference>
<dbReference type="InterPro" id="IPR005226">
    <property type="entry name" value="UPF0014_fam"/>
</dbReference>
<organism evidence="7 8">
    <name type="scientific">Nakamurella antarctica</name>
    <dbReference type="NCBI Taxonomy" id="1902245"/>
    <lineage>
        <taxon>Bacteria</taxon>
        <taxon>Bacillati</taxon>
        <taxon>Actinomycetota</taxon>
        <taxon>Actinomycetes</taxon>
        <taxon>Nakamurellales</taxon>
        <taxon>Nakamurellaceae</taxon>
        <taxon>Nakamurella</taxon>
    </lineage>
</organism>